<organism evidence="2 3">
    <name type="scientific">Mycena sanguinolenta</name>
    <dbReference type="NCBI Taxonomy" id="230812"/>
    <lineage>
        <taxon>Eukaryota</taxon>
        <taxon>Fungi</taxon>
        <taxon>Dikarya</taxon>
        <taxon>Basidiomycota</taxon>
        <taxon>Agaricomycotina</taxon>
        <taxon>Agaricomycetes</taxon>
        <taxon>Agaricomycetidae</taxon>
        <taxon>Agaricales</taxon>
        <taxon>Marasmiineae</taxon>
        <taxon>Mycenaceae</taxon>
        <taxon>Mycena</taxon>
    </lineage>
</organism>
<dbReference type="Proteomes" id="UP000623467">
    <property type="component" value="Unassembled WGS sequence"/>
</dbReference>
<keyword evidence="3" id="KW-1185">Reference proteome</keyword>
<name>A0A8H6WX60_9AGAR</name>
<protein>
    <submittedName>
        <fullName evidence="2">Uncharacterized protein</fullName>
    </submittedName>
</protein>
<evidence type="ECO:0000256" key="1">
    <source>
        <dbReference type="SAM" id="MobiDB-lite"/>
    </source>
</evidence>
<sequence length="301" mass="32640">MLTTNDEVREAFRICGRTALHFAFALAFTEACGGFQEGCILGMFGMLENCLLSEDILHELMTKPHHSKASRITAKGVGVLRAGVHLFIGGLWHDTQDLGKVVPWVKNTFGPLIRVAVDAYRSFRSPKKARQASSGDKSKYHPPADLRVIRRMYAMQLARKPFKVSKGVQDLYFEKATPPATPPSPPSSPFASPAFTAEGTEIHSTYLGSSESSIHDGASLAGIKLANLFISPQPEEQPSTGTALQEPISLKRKITDDEDPLIPAARLPPRSPLVSRNLQAVSLPSSPRSTSLPAQIASRSA</sequence>
<proteinExistence type="predicted"/>
<dbReference type="OrthoDB" id="3063900at2759"/>
<comment type="caution">
    <text evidence="2">The sequence shown here is derived from an EMBL/GenBank/DDBJ whole genome shotgun (WGS) entry which is preliminary data.</text>
</comment>
<feature type="region of interest" description="Disordered" evidence="1">
    <location>
        <begin position="251"/>
        <end position="270"/>
    </location>
</feature>
<reference evidence="2" key="1">
    <citation type="submission" date="2020-05" db="EMBL/GenBank/DDBJ databases">
        <title>Mycena genomes resolve the evolution of fungal bioluminescence.</title>
        <authorList>
            <person name="Tsai I.J."/>
        </authorList>
    </citation>
    <scope>NUCLEOTIDE SEQUENCE</scope>
    <source>
        <strain evidence="2">160909Yilan</strain>
    </source>
</reference>
<feature type="compositionally biased region" description="Pro residues" evidence="1">
    <location>
        <begin position="179"/>
        <end position="188"/>
    </location>
</feature>
<dbReference type="AlphaFoldDB" id="A0A8H6WX60"/>
<feature type="compositionally biased region" description="Low complexity" evidence="1">
    <location>
        <begin position="282"/>
        <end position="293"/>
    </location>
</feature>
<feature type="region of interest" description="Disordered" evidence="1">
    <location>
        <begin position="175"/>
        <end position="194"/>
    </location>
</feature>
<gene>
    <name evidence="2" type="ORF">MSAN_02463500</name>
</gene>
<accession>A0A8H6WX60</accession>
<evidence type="ECO:0000313" key="2">
    <source>
        <dbReference type="EMBL" id="KAF7330136.1"/>
    </source>
</evidence>
<feature type="region of interest" description="Disordered" evidence="1">
    <location>
        <begin position="280"/>
        <end position="301"/>
    </location>
</feature>
<evidence type="ECO:0000313" key="3">
    <source>
        <dbReference type="Proteomes" id="UP000623467"/>
    </source>
</evidence>
<dbReference type="EMBL" id="JACAZH010000069">
    <property type="protein sequence ID" value="KAF7330136.1"/>
    <property type="molecule type" value="Genomic_DNA"/>
</dbReference>